<comment type="caution">
    <text evidence="2">The sequence shown here is derived from an EMBL/GenBank/DDBJ whole genome shotgun (WGS) entry which is preliminary data.</text>
</comment>
<evidence type="ECO:0000313" key="3">
    <source>
        <dbReference type="Proteomes" id="UP000187209"/>
    </source>
</evidence>
<feature type="coiled-coil region" evidence="1">
    <location>
        <begin position="151"/>
        <end position="185"/>
    </location>
</feature>
<name>A0A1R2BJ10_9CILI</name>
<sequence length="283" mass="33048">MDKPRTNKRVYTSEKVDRKLLRAKLVEIEAKGKQFVIKKRASKIVLPLENWVITGSTTQAAEIDNSKKHKKNLSWTVKDKEKADKIESKMNEHLKSFKNMTNDDKKLRSEYAYFLEMLRKMCELVKPYDKILEKIVDGLGKYGTMINMKPSDDCRDANEKLMQKLKVLSAENIEFYKKNEDLKKELSLVRKTVVYNETHFAIENLLKELSVKSDYISRSNKEINEYKARELHLLKLLGNRGMMSPDIVIDIGKRSDEFCKRSQSIKSIPLICFKADNVMDKKK</sequence>
<keyword evidence="3" id="KW-1185">Reference proteome</keyword>
<dbReference type="EMBL" id="MPUH01000613">
    <property type="protein sequence ID" value="OMJ76756.1"/>
    <property type="molecule type" value="Genomic_DNA"/>
</dbReference>
<evidence type="ECO:0000256" key="1">
    <source>
        <dbReference type="SAM" id="Coils"/>
    </source>
</evidence>
<accession>A0A1R2BJ10</accession>
<evidence type="ECO:0000313" key="2">
    <source>
        <dbReference type="EMBL" id="OMJ76756.1"/>
    </source>
</evidence>
<keyword evidence="1" id="KW-0175">Coiled coil</keyword>
<gene>
    <name evidence="2" type="ORF">SteCoe_23818</name>
</gene>
<proteinExistence type="predicted"/>
<dbReference type="Proteomes" id="UP000187209">
    <property type="component" value="Unassembled WGS sequence"/>
</dbReference>
<reference evidence="2 3" key="1">
    <citation type="submission" date="2016-11" db="EMBL/GenBank/DDBJ databases">
        <title>The macronuclear genome of Stentor coeruleus: a giant cell with tiny introns.</title>
        <authorList>
            <person name="Slabodnick M."/>
            <person name="Ruby J.G."/>
            <person name="Reiff S.B."/>
            <person name="Swart E.C."/>
            <person name="Gosai S."/>
            <person name="Prabakaran S."/>
            <person name="Witkowska E."/>
            <person name="Larue G.E."/>
            <person name="Fisher S."/>
            <person name="Freeman R.M."/>
            <person name="Gunawardena J."/>
            <person name="Chu W."/>
            <person name="Stover N.A."/>
            <person name="Gregory B.D."/>
            <person name="Nowacki M."/>
            <person name="Derisi J."/>
            <person name="Roy S.W."/>
            <person name="Marshall W.F."/>
            <person name="Sood P."/>
        </authorList>
    </citation>
    <scope>NUCLEOTIDE SEQUENCE [LARGE SCALE GENOMIC DNA]</scope>
    <source>
        <strain evidence="2">WM001</strain>
    </source>
</reference>
<protein>
    <submittedName>
        <fullName evidence="2">Uncharacterized protein</fullName>
    </submittedName>
</protein>
<dbReference type="AlphaFoldDB" id="A0A1R2BJ10"/>
<organism evidence="2 3">
    <name type="scientific">Stentor coeruleus</name>
    <dbReference type="NCBI Taxonomy" id="5963"/>
    <lineage>
        <taxon>Eukaryota</taxon>
        <taxon>Sar</taxon>
        <taxon>Alveolata</taxon>
        <taxon>Ciliophora</taxon>
        <taxon>Postciliodesmatophora</taxon>
        <taxon>Heterotrichea</taxon>
        <taxon>Heterotrichida</taxon>
        <taxon>Stentoridae</taxon>
        <taxon>Stentor</taxon>
    </lineage>
</organism>